<name>A0A2T0WA63_9LACT</name>
<dbReference type="SUPFAM" id="SSF88946">
    <property type="entry name" value="Sigma2 domain of RNA polymerase sigma factors"/>
    <property type="match status" value="1"/>
</dbReference>
<keyword evidence="9" id="KW-1185">Reference proteome</keyword>
<dbReference type="InterPro" id="IPR036388">
    <property type="entry name" value="WH-like_DNA-bd_sf"/>
</dbReference>
<dbReference type="InterPro" id="IPR013324">
    <property type="entry name" value="RNA_pol_sigma_r3/r4-like"/>
</dbReference>
<dbReference type="Pfam" id="PF04545">
    <property type="entry name" value="Sigma70_r4"/>
    <property type="match status" value="1"/>
</dbReference>
<dbReference type="EMBL" id="PVTO01000003">
    <property type="protein sequence ID" value="PRY83605.1"/>
    <property type="molecule type" value="Genomic_DNA"/>
</dbReference>
<keyword evidence="5" id="KW-0804">Transcription</keyword>
<accession>A0A2T0WA63</accession>
<keyword evidence="4" id="KW-0238">DNA-binding</keyword>
<dbReference type="AlphaFoldDB" id="A0A2T0WA63"/>
<dbReference type="Pfam" id="PF04542">
    <property type="entry name" value="Sigma70_r2"/>
    <property type="match status" value="1"/>
</dbReference>
<dbReference type="PANTHER" id="PTHR43133:SF62">
    <property type="entry name" value="RNA POLYMERASE SIGMA FACTOR SIGZ"/>
    <property type="match status" value="1"/>
</dbReference>
<evidence type="ECO:0000256" key="2">
    <source>
        <dbReference type="ARBA" id="ARBA00023015"/>
    </source>
</evidence>
<feature type="domain" description="RNA polymerase sigma-70 region 4" evidence="7">
    <location>
        <begin position="118"/>
        <end position="166"/>
    </location>
</feature>
<dbReference type="InterPro" id="IPR007627">
    <property type="entry name" value="RNA_pol_sigma70_r2"/>
</dbReference>
<dbReference type="InterPro" id="IPR007630">
    <property type="entry name" value="RNA_pol_sigma70_r4"/>
</dbReference>
<proteinExistence type="inferred from homology"/>
<dbReference type="GO" id="GO:0016987">
    <property type="term" value="F:sigma factor activity"/>
    <property type="evidence" value="ECO:0007669"/>
    <property type="project" value="UniProtKB-KW"/>
</dbReference>
<evidence type="ECO:0000313" key="8">
    <source>
        <dbReference type="EMBL" id="PRY83605.1"/>
    </source>
</evidence>
<dbReference type="PANTHER" id="PTHR43133">
    <property type="entry name" value="RNA POLYMERASE ECF-TYPE SIGMA FACTO"/>
    <property type="match status" value="1"/>
</dbReference>
<evidence type="ECO:0000256" key="1">
    <source>
        <dbReference type="ARBA" id="ARBA00010641"/>
    </source>
</evidence>
<dbReference type="RefSeq" id="WP_170068784.1">
    <property type="nucleotide sequence ID" value="NZ_PVTO01000003.1"/>
</dbReference>
<evidence type="ECO:0000259" key="7">
    <source>
        <dbReference type="Pfam" id="PF04545"/>
    </source>
</evidence>
<dbReference type="Gene3D" id="1.10.1740.10">
    <property type="match status" value="1"/>
</dbReference>
<gene>
    <name evidence="8" type="ORF">CLV38_10328</name>
</gene>
<dbReference type="Proteomes" id="UP000238205">
    <property type="component" value="Unassembled WGS sequence"/>
</dbReference>
<dbReference type="GO" id="GO:0006352">
    <property type="term" value="P:DNA-templated transcription initiation"/>
    <property type="evidence" value="ECO:0007669"/>
    <property type="project" value="InterPro"/>
</dbReference>
<sequence length="174" mass="20434">MDNNELNVQLEKYRRGNEEAFRIIYEQLKTPVYTIIYRVLYDQAMAEDVMQEVFLKISQTPPPSKVKKSRAWIFQVSRNLAIDYKRKIKETEYLSEETESPPFSLEKSVSTRVDIESALKELNENEREIVTLHLNAELKFKDIARIMDEPLGTVLWRYRKAITEMQKVLSGGAQ</sequence>
<comment type="similarity">
    <text evidence="1">Belongs to the sigma-70 factor family. ECF subfamily.</text>
</comment>
<evidence type="ECO:0000259" key="6">
    <source>
        <dbReference type="Pfam" id="PF04542"/>
    </source>
</evidence>
<protein>
    <submittedName>
        <fullName evidence="8">RNA polymerase sigma-70 factor (ECF subfamily)</fullName>
    </submittedName>
</protein>
<evidence type="ECO:0000256" key="3">
    <source>
        <dbReference type="ARBA" id="ARBA00023082"/>
    </source>
</evidence>
<dbReference type="InterPro" id="IPR014284">
    <property type="entry name" value="RNA_pol_sigma-70_dom"/>
</dbReference>
<evidence type="ECO:0000256" key="4">
    <source>
        <dbReference type="ARBA" id="ARBA00023125"/>
    </source>
</evidence>
<dbReference type="InterPro" id="IPR013325">
    <property type="entry name" value="RNA_pol_sigma_r2"/>
</dbReference>
<dbReference type="SUPFAM" id="SSF88659">
    <property type="entry name" value="Sigma3 and sigma4 domains of RNA polymerase sigma factors"/>
    <property type="match status" value="1"/>
</dbReference>
<reference evidence="8 9" key="1">
    <citation type="submission" date="2018-03" db="EMBL/GenBank/DDBJ databases">
        <title>Genomic Encyclopedia of Archaeal and Bacterial Type Strains, Phase II (KMG-II): from individual species to whole genera.</title>
        <authorList>
            <person name="Goeker M."/>
        </authorList>
    </citation>
    <scope>NUCLEOTIDE SEQUENCE [LARGE SCALE GENOMIC DNA]</scope>
    <source>
        <strain evidence="8 9">DSM 13175</strain>
    </source>
</reference>
<evidence type="ECO:0000256" key="5">
    <source>
        <dbReference type="ARBA" id="ARBA00023163"/>
    </source>
</evidence>
<dbReference type="InterPro" id="IPR039425">
    <property type="entry name" value="RNA_pol_sigma-70-like"/>
</dbReference>
<keyword evidence="2" id="KW-0805">Transcription regulation</keyword>
<organism evidence="8 9">
    <name type="scientific">Alkalibacterium olivapovliticus</name>
    <dbReference type="NCBI Taxonomy" id="99907"/>
    <lineage>
        <taxon>Bacteria</taxon>
        <taxon>Bacillati</taxon>
        <taxon>Bacillota</taxon>
        <taxon>Bacilli</taxon>
        <taxon>Lactobacillales</taxon>
        <taxon>Carnobacteriaceae</taxon>
        <taxon>Alkalibacterium</taxon>
    </lineage>
</organism>
<evidence type="ECO:0000313" key="9">
    <source>
        <dbReference type="Proteomes" id="UP000238205"/>
    </source>
</evidence>
<dbReference type="Gene3D" id="1.10.10.10">
    <property type="entry name" value="Winged helix-like DNA-binding domain superfamily/Winged helix DNA-binding domain"/>
    <property type="match status" value="1"/>
</dbReference>
<feature type="domain" description="RNA polymerase sigma-70 region 2" evidence="6">
    <location>
        <begin position="24"/>
        <end position="88"/>
    </location>
</feature>
<keyword evidence="3" id="KW-0731">Sigma factor</keyword>
<comment type="caution">
    <text evidence="8">The sequence shown here is derived from an EMBL/GenBank/DDBJ whole genome shotgun (WGS) entry which is preliminary data.</text>
</comment>
<dbReference type="GO" id="GO:0003677">
    <property type="term" value="F:DNA binding"/>
    <property type="evidence" value="ECO:0007669"/>
    <property type="project" value="UniProtKB-KW"/>
</dbReference>
<dbReference type="NCBIfam" id="TIGR02937">
    <property type="entry name" value="sigma70-ECF"/>
    <property type="match status" value="1"/>
</dbReference>